<gene>
    <name evidence="8" type="ORF">AMSG_03316</name>
</gene>
<protein>
    <submittedName>
        <fullName evidence="8">Solute carrier family 35</fullName>
    </submittedName>
</protein>
<feature type="transmembrane region" description="Helical" evidence="7">
    <location>
        <begin position="173"/>
        <end position="192"/>
    </location>
</feature>
<feature type="transmembrane region" description="Helical" evidence="7">
    <location>
        <begin position="143"/>
        <end position="161"/>
    </location>
</feature>
<keyword evidence="3" id="KW-0813">Transport</keyword>
<comment type="similarity">
    <text evidence="2">Belongs to the SLC35F solute transporter family.</text>
</comment>
<evidence type="ECO:0000256" key="7">
    <source>
        <dbReference type="SAM" id="Phobius"/>
    </source>
</evidence>
<keyword evidence="6 7" id="KW-0472">Membrane</keyword>
<dbReference type="OMA" id="VRYHWAQ"/>
<dbReference type="Proteomes" id="UP000054408">
    <property type="component" value="Unassembled WGS sequence"/>
</dbReference>
<organism evidence="8 9">
    <name type="scientific">Thecamonas trahens ATCC 50062</name>
    <dbReference type="NCBI Taxonomy" id="461836"/>
    <lineage>
        <taxon>Eukaryota</taxon>
        <taxon>Apusozoa</taxon>
        <taxon>Apusomonadida</taxon>
        <taxon>Apusomonadidae</taxon>
        <taxon>Thecamonas</taxon>
    </lineage>
</organism>
<dbReference type="AlphaFoldDB" id="A0A0L0D3S4"/>
<evidence type="ECO:0000256" key="6">
    <source>
        <dbReference type="ARBA" id="ARBA00023136"/>
    </source>
</evidence>
<sequence>MRWLPDACGWSPAGWDRPLSFVVALVLGQALALLVTATGATSQSLTTFYGVSVPTTQSLLVYLLLISYAIPLARSGGLMPVLSSPKRLGGYLLVAIADVEANFLVVKAYNYTSLTSVMLLDCFTIPVVMALAAMFLGTRFGRLHVSGVAACLAGIVALVLADYSSKSAREADSAADMLYGDLLVLGGATLYAVSNVAQEFVVKSGDDARIEFLGMLGLLGAPVSGLQVALLESSELMRLEWRYEVVLLIGGFSMALFTFYSLAPVLVRATSATFLNLSLLTADVYGLVVAIFLFAFSPSVMFVFSFFAIIFGIVVYNYHPPKDALQLPSPVTPAATPAASPAASPRGSVVLSASLPV</sequence>
<dbReference type="GO" id="GO:0022857">
    <property type="term" value="F:transmembrane transporter activity"/>
    <property type="evidence" value="ECO:0007669"/>
    <property type="project" value="InterPro"/>
</dbReference>
<dbReference type="InterPro" id="IPR009262">
    <property type="entry name" value="SLC35_F1/F2/F6"/>
</dbReference>
<dbReference type="GO" id="GO:0016020">
    <property type="term" value="C:membrane"/>
    <property type="evidence" value="ECO:0007669"/>
    <property type="project" value="UniProtKB-SubCell"/>
</dbReference>
<evidence type="ECO:0000256" key="3">
    <source>
        <dbReference type="ARBA" id="ARBA00022448"/>
    </source>
</evidence>
<evidence type="ECO:0000313" key="8">
    <source>
        <dbReference type="EMBL" id="KNC46885.1"/>
    </source>
</evidence>
<accession>A0A0L0D3S4</accession>
<feature type="transmembrane region" description="Helical" evidence="7">
    <location>
        <begin position="287"/>
        <end position="316"/>
    </location>
</feature>
<feature type="transmembrane region" description="Helical" evidence="7">
    <location>
        <begin position="118"/>
        <end position="137"/>
    </location>
</feature>
<feature type="transmembrane region" description="Helical" evidence="7">
    <location>
        <begin position="243"/>
        <end position="267"/>
    </location>
</feature>
<dbReference type="OrthoDB" id="429955at2759"/>
<keyword evidence="4 7" id="KW-0812">Transmembrane</keyword>
<proteinExistence type="inferred from homology"/>
<feature type="transmembrane region" description="Helical" evidence="7">
    <location>
        <begin position="47"/>
        <end position="68"/>
    </location>
</feature>
<dbReference type="STRING" id="461836.A0A0L0D3S4"/>
<dbReference type="PANTHER" id="PTHR14233">
    <property type="entry name" value="DUF914-RELATED"/>
    <property type="match status" value="1"/>
</dbReference>
<evidence type="ECO:0000313" key="9">
    <source>
        <dbReference type="Proteomes" id="UP000054408"/>
    </source>
</evidence>
<keyword evidence="5 7" id="KW-1133">Transmembrane helix</keyword>
<dbReference type="SUPFAM" id="SSF103481">
    <property type="entry name" value="Multidrug resistance efflux transporter EmrE"/>
    <property type="match status" value="1"/>
</dbReference>
<dbReference type="PANTHER" id="PTHR14233:SF4">
    <property type="entry name" value="SOLUTE CARRIER FAMILY 35 MEMBER F2"/>
    <property type="match status" value="1"/>
</dbReference>
<dbReference type="GeneID" id="25562928"/>
<dbReference type="Pfam" id="PF06027">
    <property type="entry name" value="SLC35F"/>
    <property type="match status" value="1"/>
</dbReference>
<dbReference type="InterPro" id="IPR037185">
    <property type="entry name" value="EmrE-like"/>
</dbReference>
<feature type="transmembrane region" description="Helical" evidence="7">
    <location>
        <begin position="20"/>
        <end position="40"/>
    </location>
</feature>
<dbReference type="EMBL" id="GL349444">
    <property type="protein sequence ID" value="KNC46885.1"/>
    <property type="molecule type" value="Genomic_DNA"/>
</dbReference>
<evidence type="ECO:0000256" key="2">
    <source>
        <dbReference type="ARBA" id="ARBA00007863"/>
    </source>
</evidence>
<reference evidence="8 9" key="1">
    <citation type="submission" date="2010-05" db="EMBL/GenBank/DDBJ databases">
        <title>The Genome Sequence of Thecamonas trahens ATCC 50062.</title>
        <authorList>
            <consortium name="The Broad Institute Genome Sequencing Platform"/>
            <person name="Russ C."/>
            <person name="Cuomo C."/>
            <person name="Shea T."/>
            <person name="Young S.K."/>
            <person name="Zeng Q."/>
            <person name="Koehrsen M."/>
            <person name="Haas B."/>
            <person name="Borodovsky M."/>
            <person name="Guigo R."/>
            <person name="Alvarado L."/>
            <person name="Berlin A."/>
            <person name="Bochicchio J."/>
            <person name="Borenstein D."/>
            <person name="Chapman S."/>
            <person name="Chen Z."/>
            <person name="Freedman E."/>
            <person name="Gellesch M."/>
            <person name="Goldberg J."/>
            <person name="Griggs A."/>
            <person name="Gujja S."/>
            <person name="Heilman E."/>
            <person name="Heiman D."/>
            <person name="Hepburn T."/>
            <person name="Howarth C."/>
            <person name="Jen D."/>
            <person name="Larson L."/>
            <person name="Mehta T."/>
            <person name="Park D."/>
            <person name="Pearson M."/>
            <person name="Roberts A."/>
            <person name="Saif S."/>
            <person name="Shenoy N."/>
            <person name="Sisk P."/>
            <person name="Stolte C."/>
            <person name="Sykes S."/>
            <person name="Thomson T."/>
            <person name="Walk T."/>
            <person name="White J."/>
            <person name="Yandava C."/>
            <person name="Burger G."/>
            <person name="Gray M.W."/>
            <person name="Holland P.W.H."/>
            <person name="King N."/>
            <person name="Lang F.B.F."/>
            <person name="Roger A.J."/>
            <person name="Ruiz-Trillo I."/>
            <person name="Lander E."/>
            <person name="Nusbaum C."/>
        </authorList>
    </citation>
    <scope>NUCLEOTIDE SEQUENCE [LARGE SCALE GENOMIC DNA]</scope>
    <source>
        <strain evidence="8 9">ATCC 50062</strain>
    </source>
</reference>
<dbReference type="RefSeq" id="XP_013760158.1">
    <property type="nucleotide sequence ID" value="XM_013904704.1"/>
</dbReference>
<evidence type="ECO:0000256" key="1">
    <source>
        <dbReference type="ARBA" id="ARBA00004141"/>
    </source>
</evidence>
<dbReference type="eggNOG" id="KOG2766">
    <property type="taxonomic scope" value="Eukaryota"/>
</dbReference>
<comment type="subcellular location">
    <subcellularLocation>
        <location evidence="1">Membrane</location>
        <topology evidence="1">Multi-pass membrane protein</topology>
    </subcellularLocation>
</comment>
<evidence type="ECO:0000256" key="4">
    <source>
        <dbReference type="ARBA" id="ARBA00022692"/>
    </source>
</evidence>
<name>A0A0L0D3S4_THETB</name>
<keyword evidence="9" id="KW-1185">Reference proteome</keyword>
<evidence type="ECO:0000256" key="5">
    <source>
        <dbReference type="ARBA" id="ARBA00022989"/>
    </source>
</evidence>
<feature type="transmembrane region" description="Helical" evidence="7">
    <location>
        <begin position="212"/>
        <end position="231"/>
    </location>
</feature>
<dbReference type="InterPro" id="IPR052221">
    <property type="entry name" value="SLC35F_Transporter"/>
</dbReference>